<comment type="caution">
    <text evidence="1">The sequence shown here is derived from an EMBL/GenBank/DDBJ whole genome shotgun (WGS) entry which is preliminary data.</text>
</comment>
<dbReference type="AlphaFoldDB" id="A0A699YMF3"/>
<gene>
    <name evidence="1" type="ORF">HaLaN_02909</name>
</gene>
<dbReference type="Proteomes" id="UP000485058">
    <property type="component" value="Unassembled WGS sequence"/>
</dbReference>
<evidence type="ECO:0000313" key="2">
    <source>
        <dbReference type="Proteomes" id="UP000485058"/>
    </source>
</evidence>
<accession>A0A699YMF3</accession>
<name>A0A699YMF3_HAELA</name>
<dbReference type="EMBL" id="BLLF01000131">
    <property type="protein sequence ID" value="GFH08014.1"/>
    <property type="molecule type" value="Genomic_DNA"/>
</dbReference>
<reference evidence="1 2" key="1">
    <citation type="submission" date="2020-02" db="EMBL/GenBank/DDBJ databases">
        <title>Draft genome sequence of Haematococcus lacustris strain NIES-144.</title>
        <authorList>
            <person name="Morimoto D."/>
            <person name="Nakagawa S."/>
            <person name="Yoshida T."/>
            <person name="Sawayama S."/>
        </authorList>
    </citation>
    <scope>NUCLEOTIDE SEQUENCE [LARGE SCALE GENOMIC DNA]</scope>
    <source>
        <strain evidence="1 2">NIES-144</strain>
    </source>
</reference>
<sequence>MNQVITNNQVAPYKGDVCALGTHTGLSLLWRSVGAPQVDRDTGRPVSGGHGFGCQLPAVAAAVRNQLVPALAAALPAGGACTSRTGRYQIRRTIKMPGIR</sequence>
<evidence type="ECO:0000313" key="1">
    <source>
        <dbReference type="EMBL" id="GFH08014.1"/>
    </source>
</evidence>
<keyword evidence="2" id="KW-1185">Reference proteome</keyword>
<proteinExistence type="predicted"/>
<organism evidence="1 2">
    <name type="scientific">Haematococcus lacustris</name>
    <name type="common">Green alga</name>
    <name type="synonym">Haematococcus pluvialis</name>
    <dbReference type="NCBI Taxonomy" id="44745"/>
    <lineage>
        <taxon>Eukaryota</taxon>
        <taxon>Viridiplantae</taxon>
        <taxon>Chlorophyta</taxon>
        <taxon>core chlorophytes</taxon>
        <taxon>Chlorophyceae</taxon>
        <taxon>CS clade</taxon>
        <taxon>Chlamydomonadales</taxon>
        <taxon>Haematococcaceae</taxon>
        <taxon>Haematococcus</taxon>
    </lineage>
</organism>
<protein>
    <submittedName>
        <fullName evidence="1">Uncharacterized protein</fullName>
    </submittedName>
</protein>